<evidence type="ECO:0000313" key="1">
    <source>
        <dbReference type="EMBL" id="KIJ41991.1"/>
    </source>
</evidence>
<dbReference type="OrthoDB" id="1743579at2759"/>
<dbReference type="Proteomes" id="UP000054279">
    <property type="component" value="Unassembled WGS sequence"/>
</dbReference>
<evidence type="ECO:0000313" key="2">
    <source>
        <dbReference type="Proteomes" id="UP000054279"/>
    </source>
</evidence>
<proteinExistence type="predicted"/>
<name>A0A0C9VUR1_SPHS4</name>
<organism evidence="1 2">
    <name type="scientific">Sphaerobolus stellatus (strain SS14)</name>
    <dbReference type="NCBI Taxonomy" id="990650"/>
    <lineage>
        <taxon>Eukaryota</taxon>
        <taxon>Fungi</taxon>
        <taxon>Dikarya</taxon>
        <taxon>Basidiomycota</taxon>
        <taxon>Agaricomycotina</taxon>
        <taxon>Agaricomycetes</taxon>
        <taxon>Phallomycetidae</taxon>
        <taxon>Geastrales</taxon>
        <taxon>Sphaerobolaceae</taxon>
        <taxon>Sphaerobolus</taxon>
    </lineage>
</organism>
<gene>
    <name evidence="1" type="ORF">M422DRAFT_255012</name>
</gene>
<dbReference type="AlphaFoldDB" id="A0A0C9VUR1"/>
<protein>
    <submittedName>
        <fullName evidence="1">Uncharacterized protein</fullName>
    </submittedName>
</protein>
<dbReference type="EMBL" id="KN837133">
    <property type="protein sequence ID" value="KIJ41991.1"/>
    <property type="molecule type" value="Genomic_DNA"/>
</dbReference>
<reference evidence="1 2" key="1">
    <citation type="submission" date="2014-06" db="EMBL/GenBank/DDBJ databases">
        <title>Evolutionary Origins and Diversification of the Mycorrhizal Mutualists.</title>
        <authorList>
            <consortium name="DOE Joint Genome Institute"/>
            <consortium name="Mycorrhizal Genomics Consortium"/>
            <person name="Kohler A."/>
            <person name="Kuo A."/>
            <person name="Nagy L.G."/>
            <person name="Floudas D."/>
            <person name="Copeland A."/>
            <person name="Barry K.W."/>
            <person name="Cichocki N."/>
            <person name="Veneault-Fourrey C."/>
            <person name="LaButti K."/>
            <person name="Lindquist E.A."/>
            <person name="Lipzen A."/>
            <person name="Lundell T."/>
            <person name="Morin E."/>
            <person name="Murat C."/>
            <person name="Riley R."/>
            <person name="Ohm R."/>
            <person name="Sun H."/>
            <person name="Tunlid A."/>
            <person name="Henrissat B."/>
            <person name="Grigoriev I.V."/>
            <person name="Hibbett D.S."/>
            <person name="Martin F."/>
        </authorList>
    </citation>
    <scope>NUCLEOTIDE SEQUENCE [LARGE SCALE GENOMIC DNA]</scope>
    <source>
        <strain evidence="1 2">SS14</strain>
    </source>
</reference>
<dbReference type="HOGENOM" id="CLU_2122650_0_0_1"/>
<keyword evidence="2" id="KW-1185">Reference proteome</keyword>
<sequence length="114" mass="12548">MFYDPSGTINPNILQLDALTKDIGSIWITIQAITENINTPTQFQGPVTTIDGALGALSGCPCNVTTFPVTERMFFLDANYTAMFIPDQGHDLNLEFAAKEVFPIMLGLFRKAMD</sequence>
<accession>A0A0C9VUR1</accession>